<evidence type="ECO:0008006" key="11">
    <source>
        <dbReference type="Google" id="ProtNLM"/>
    </source>
</evidence>
<comment type="subcellular location">
    <subcellularLocation>
        <location evidence="1">Membrane</location>
        <topology evidence="1">Multi-pass membrane protein</topology>
    </subcellularLocation>
</comment>
<feature type="transmembrane region" description="Helical" evidence="6">
    <location>
        <begin position="653"/>
        <end position="672"/>
    </location>
</feature>
<evidence type="ECO:0000259" key="7">
    <source>
        <dbReference type="PROSITE" id="PS51380"/>
    </source>
</evidence>
<dbReference type="Proteomes" id="UP001497512">
    <property type="component" value="Chromosome 11"/>
</dbReference>
<evidence type="ECO:0000256" key="2">
    <source>
        <dbReference type="ARBA" id="ARBA00009665"/>
    </source>
</evidence>
<dbReference type="InterPro" id="IPR004331">
    <property type="entry name" value="SPX_dom"/>
</dbReference>
<evidence type="ECO:0000259" key="8">
    <source>
        <dbReference type="PROSITE" id="PS51382"/>
    </source>
</evidence>
<keyword evidence="3 6" id="KW-0812">Transmembrane</keyword>
<dbReference type="PANTHER" id="PTHR48477">
    <property type="entry name" value="PHOSPHATE TRANSPORTER PHO1"/>
    <property type="match status" value="1"/>
</dbReference>
<evidence type="ECO:0000256" key="3">
    <source>
        <dbReference type="ARBA" id="ARBA00022692"/>
    </source>
</evidence>
<dbReference type="InterPro" id="IPR004342">
    <property type="entry name" value="EXS_C"/>
</dbReference>
<keyword evidence="10" id="KW-1185">Reference proteome</keyword>
<feature type="transmembrane region" description="Helical" evidence="6">
    <location>
        <begin position="416"/>
        <end position="438"/>
    </location>
</feature>
<keyword evidence="5 6" id="KW-0472">Membrane</keyword>
<comment type="similarity">
    <text evidence="2">Belongs to the SYG1 (TC 2.A.94) family.</text>
</comment>
<feature type="domain" description="SPX" evidence="8">
    <location>
        <begin position="2"/>
        <end position="331"/>
    </location>
</feature>
<dbReference type="Pfam" id="PF03124">
    <property type="entry name" value="EXS"/>
    <property type="match status" value="1"/>
</dbReference>
<feature type="transmembrane region" description="Helical" evidence="6">
    <location>
        <begin position="503"/>
        <end position="527"/>
    </location>
</feature>
<dbReference type="PROSITE" id="PS51382">
    <property type="entry name" value="SPX"/>
    <property type="match status" value="1"/>
</dbReference>
<keyword evidence="4 6" id="KW-1133">Transmembrane helix</keyword>
<evidence type="ECO:0000313" key="9">
    <source>
        <dbReference type="EMBL" id="CAK9197930.1"/>
    </source>
</evidence>
<organism evidence="9 10">
    <name type="scientific">Sphagnum troendelagicum</name>
    <dbReference type="NCBI Taxonomy" id="128251"/>
    <lineage>
        <taxon>Eukaryota</taxon>
        <taxon>Viridiplantae</taxon>
        <taxon>Streptophyta</taxon>
        <taxon>Embryophyta</taxon>
        <taxon>Bryophyta</taxon>
        <taxon>Sphagnophytina</taxon>
        <taxon>Sphagnopsida</taxon>
        <taxon>Sphagnales</taxon>
        <taxon>Sphagnaceae</taxon>
        <taxon>Sphagnum</taxon>
    </lineage>
</organism>
<dbReference type="Pfam" id="PF03105">
    <property type="entry name" value="SPX"/>
    <property type="match status" value="1"/>
</dbReference>
<reference evidence="9" key="1">
    <citation type="submission" date="2024-02" db="EMBL/GenBank/DDBJ databases">
        <authorList>
            <consortium name="ELIXIR-Norway"/>
            <consortium name="Elixir Norway"/>
        </authorList>
    </citation>
    <scope>NUCLEOTIDE SEQUENCE</scope>
</reference>
<protein>
    <recommendedName>
        <fullName evidence="11">Phosphate transporter PHO1</fullName>
    </recommendedName>
</protein>
<dbReference type="PROSITE" id="PS51380">
    <property type="entry name" value="EXS"/>
    <property type="match status" value="1"/>
</dbReference>
<accession>A0ABP0TJ75</accession>
<feature type="transmembrane region" description="Helical" evidence="6">
    <location>
        <begin position="470"/>
        <end position="491"/>
    </location>
</feature>
<feature type="domain" description="EXS" evidence="7">
    <location>
        <begin position="591"/>
        <end position="782"/>
    </location>
</feature>
<dbReference type="EMBL" id="OZ019903">
    <property type="protein sequence ID" value="CAK9197930.1"/>
    <property type="molecule type" value="Genomic_DNA"/>
</dbReference>
<sequence length="782" mass="90045">MVKFSEQLEMQLVPEWRGAYCQYNFLKKDLKKIRLNQRIGMPIDPASVAPASPFNFHKCPHKSLRYHSNLIQVHCRKSDMGDELVYETELFGQIAHSDYDRRFFASLDSQLNKVNEFYRNKEEEFVQYEMLLEKQIFALTGVKKLLKQNLAKQILREAQQYNSGYLDKNDELIDSIAKATLAATSVTGVPWRRRTMDSWELAFGSNAGLIPSEVAAGTLLTRASMYGSQIRWSIPQSASMAMISAISEMLWEDVFCQSKRLMTDYIGQEDIAFSQKKVQSATDMLRVAFIDFYRGLGMLKSFSSLNMAAFAKILQKYEKVTGLFIAQSYMHHVDCAYINSSEKISQLMGKVEVTFAEHFTSGNQQQAMAALRPIHQTAPHSLTYLLGFFTGCSLMLILAFGCILQLDGDYRKMKYLTYLQTIFPTFSLVTLVLIHMYMYGWNLYMWKRVRINYTFIFEFSPGSELHCEEVLLVCTALTTVLIGAMVMHLSIHSMLFHAQASAYVDLIPVAVMLVFLVLLFNPLNLWYRSSRFFFLRVWQHVICAPFYKVGLADFFLADQLTSQVSTLRNLEFVLCYYGGGHFLTMNSNACANSVCFKNWTFVVALLPYWWRFWQCMRRWADESDTVHLANAGKYLSAAAALALRIVYNLNPGVAWLTIFFIVSSIATVYQVYWDVVVDWGLLHPNSQNPWLRDQLLLDHKSIYFASMVLNLLLRLSWLQSIPHLRIGGVDGYVTDFLFASLEILRRGQWNFYRLENEHLNNVGHYRAIKIVPLPFEDASSVN</sequence>
<name>A0ABP0TJ75_9BRYO</name>
<dbReference type="PANTHER" id="PTHR48477:SF1">
    <property type="entry name" value="PHOSPHATE TRANSPORTER PHO1"/>
    <property type="match status" value="1"/>
</dbReference>
<feature type="transmembrane region" description="Helical" evidence="6">
    <location>
        <begin position="382"/>
        <end position="404"/>
    </location>
</feature>
<evidence type="ECO:0000256" key="1">
    <source>
        <dbReference type="ARBA" id="ARBA00004141"/>
    </source>
</evidence>
<proteinExistence type="inferred from homology"/>
<evidence type="ECO:0000256" key="4">
    <source>
        <dbReference type="ARBA" id="ARBA00022989"/>
    </source>
</evidence>
<evidence type="ECO:0000256" key="6">
    <source>
        <dbReference type="SAM" id="Phobius"/>
    </source>
</evidence>
<gene>
    <name evidence="9" type="ORF">CSSPTR1EN2_LOCUS4220</name>
</gene>
<feature type="transmembrane region" description="Helical" evidence="6">
    <location>
        <begin position="701"/>
        <end position="717"/>
    </location>
</feature>
<evidence type="ECO:0000256" key="5">
    <source>
        <dbReference type="ARBA" id="ARBA00023136"/>
    </source>
</evidence>
<evidence type="ECO:0000313" key="10">
    <source>
        <dbReference type="Proteomes" id="UP001497512"/>
    </source>
</evidence>
<dbReference type="InterPro" id="IPR052486">
    <property type="entry name" value="PHO1"/>
</dbReference>